<proteinExistence type="inferred from homology"/>
<accession>A0A3B0R6V3</accession>
<comment type="similarity">
    <text evidence="1">Belongs to the class-IV pyridoxal-phosphate-dependent aminotransferase family.</text>
</comment>
<dbReference type="Gene3D" id="3.30.470.10">
    <property type="match status" value="1"/>
</dbReference>
<organism evidence="2">
    <name type="scientific">hydrothermal vent metagenome</name>
    <dbReference type="NCBI Taxonomy" id="652676"/>
    <lineage>
        <taxon>unclassified sequences</taxon>
        <taxon>metagenomes</taxon>
        <taxon>ecological metagenomes</taxon>
    </lineage>
</organism>
<dbReference type="EMBL" id="UOEE01000080">
    <property type="protein sequence ID" value="VAV88940.1"/>
    <property type="molecule type" value="Genomic_DNA"/>
</dbReference>
<dbReference type="GO" id="GO:0046394">
    <property type="term" value="P:carboxylic acid biosynthetic process"/>
    <property type="evidence" value="ECO:0007669"/>
    <property type="project" value="UniProtKB-ARBA"/>
</dbReference>
<reference evidence="2" key="1">
    <citation type="submission" date="2018-06" db="EMBL/GenBank/DDBJ databases">
        <authorList>
            <person name="Zhirakovskaya E."/>
        </authorList>
    </citation>
    <scope>NUCLEOTIDE SEQUENCE</scope>
</reference>
<dbReference type="InterPro" id="IPR050571">
    <property type="entry name" value="Class-IV_PLP-Dep_Aminotrnsfr"/>
</dbReference>
<dbReference type="InterPro" id="IPR001544">
    <property type="entry name" value="Aminotrans_IV"/>
</dbReference>
<keyword evidence="2" id="KW-0808">Transferase</keyword>
<dbReference type="PANTHER" id="PTHR42743">
    <property type="entry name" value="AMINO-ACID AMINOTRANSFERASE"/>
    <property type="match status" value="1"/>
</dbReference>
<dbReference type="SUPFAM" id="SSF56752">
    <property type="entry name" value="D-aminoacid aminotransferase-like PLP-dependent enzymes"/>
    <property type="match status" value="1"/>
</dbReference>
<dbReference type="InterPro" id="IPR036038">
    <property type="entry name" value="Aminotransferase-like"/>
</dbReference>
<gene>
    <name evidence="2" type="ORF">MNBD_ALPHA06-1607</name>
</gene>
<dbReference type="Gene3D" id="3.20.10.10">
    <property type="entry name" value="D-amino Acid Aminotransferase, subunit A, domain 2"/>
    <property type="match status" value="1"/>
</dbReference>
<dbReference type="CDD" id="cd00449">
    <property type="entry name" value="PLPDE_IV"/>
    <property type="match status" value="1"/>
</dbReference>
<evidence type="ECO:0000256" key="1">
    <source>
        <dbReference type="ARBA" id="ARBA00009320"/>
    </source>
</evidence>
<dbReference type="EC" id="2.6.1.42" evidence="2"/>
<sequence length="293" mass="32496">MSKKSLAFTQTQGDIWLNGEFIPIKQANIPLLSHGLHYGSTVFEGERAYDGKIFKSDQHTRRLMRSCNLLGFDLPVDFETFEQAKRDLLQRSGLQKAYFRAIAWKGSGALGVGSSNNRVNAAISLWPMESYFDTASAGIRLDISAWQRPPPACAPVKAKAAGLYMICTLSKDKAMDNGYDDALMLDIKGRVSECTGAHIFFVRDGALFTPQKHWMIDGITRASIIEIAKTRQIKVTETEIWPDDISGFSECFIVGSAVEVVPVTEIKGTMFSPDSLSQQMVDDYQAMVYGRLG</sequence>
<dbReference type="GO" id="GO:0005829">
    <property type="term" value="C:cytosol"/>
    <property type="evidence" value="ECO:0007669"/>
    <property type="project" value="TreeGrafter"/>
</dbReference>
<dbReference type="GO" id="GO:0004084">
    <property type="term" value="F:branched-chain-amino-acid transaminase activity"/>
    <property type="evidence" value="ECO:0007669"/>
    <property type="project" value="UniProtKB-EC"/>
</dbReference>
<dbReference type="InterPro" id="IPR043132">
    <property type="entry name" value="BCAT-like_C"/>
</dbReference>
<dbReference type="PANTHER" id="PTHR42743:SF11">
    <property type="entry name" value="AMINODEOXYCHORISMATE LYASE"/>
    <property type="match status" value="1"/>
</dbReference>
<dbReference type="AlphaFoldDB" id="A0A3B0R6V3"/>
<dbReference type="Pfam" id="PF01063">
    <property type="entry name" value="Aminotran_4"/>
    <property type="match status" value="1"/>
</dbReference>
<name>A0A3B0R6V3_9ZZZZ</name>
<evidence type="ECO:0000313" key="2">
    <source>
        <dbReference type="EMBL" id="VAV88940.1"/>
    </source>
</evidence>
<protein>
    <submittedName>
        <fullName evidence="2">Branched-chain amino acid aminotransferase</fullName>
        <ecNumber evidence="2">2.6.1.42</ecNumber>
    </submittedName>
</protein>
<dbReference type="InterPro" id="IPR043131">
    <property type="entry name" value="BCAT-like_N"/>
</dbReference>
<keyword evidence="2" id="KW-0032">Aminotransferase</keyword>